<dbReference type="SUPFAM" id="SSF69065">
    <property type="entry name" value="RNase III domain-like"/>
    <property type="match status" value="1"/>
</dbReference>
<dbReference type="PROSITE" id="PS50142">
    <property type="entry name" value="RNASE_3_2"/>
    <property type="match status" value="1"/>
</dbReference>
<evidence type="ECO:0000256" key="1">
    <source>
        <dbReference type="ARBA" id="ARBA00022801"/>
    </source>
</evidence>
<dbReference type="EMBL" id="JARJCN010000090">
    <property type="protein sequence ID" value="KAJ7075718.1"/>
    <property type="molecule type" value="Genomic_DNA"/>
</dbReference>
<dbReference type="InterPro" id="IPR036389">
    <property type="entry name" value="RNase_III_sf"/>
</dbReference>
<gene>
    <name evidence="4" type="ORF">B0H15DRAFT_865978</name>
</gene>
<dbReference type="Proteomes" id="UP001222325">
    <property type="component" value="Unassembled WGS sequence"/>
</dbReference>
<dbReference type="Gene3D" id="3.30.160.20">
    <property type="match status" value="1"/>
</dbReference>
<name>A0AAD6XJR3_9AGAR</name>
<evidence type="ECO:0000256" key="2">
    <source>
        <dbReference type="SAM" id="MobiDB-lite"/>
    </source>
</evidence>
<feature type="domain" description="RNase III" evidence="3">
    <location>
        <begin position="153"/>
        <end position="269"/>
    </location>
</feature>
<dbReference type="GO" id="GO:0006396">
    <property type="term" value="P:RNA processing"/>
    <property type="evidence" value="ECO:0007669"/>
    <property type="project" value="InterPro"/>
</dbReference>
<organism evidence="4 5">
    <name type="scientific">Mycena belliarum</name>
    <dbReference type="NCBI Taxonomy" id="1033014"/>
    <lineage>
        <taxon>Eukaryota</taxon>
        <taxon>Fungi</taxon>
        <taxon>Dikarya</taxon>
        <taxon>Basidiomycota</taxon>
        <taxon>Agaricomycotina</taxon>
        <taxon>Agaricomycetes</taxon>
        <taxon>Agaricomycetidae</taxon>
        <taxon>Agaricales</taxon>
        <taxon>Marasmiineae</taxon>
        <taxon>Mycenaceae</taxon>
        <taxon>Mycena</taxon>
    </lineage>
</organism>
<proteinExistence type="predicted"/>
<evidence type="ECO:0000313" key="5">
    <source>
        <dbReference type="Proteomes" id="UP001222325"/>
    </source>
</evidence>
<dbReference type="SUPFAM" id="SSF54768">
    <property type="entry name" value="dsRNA-binding domain-like"/>
    <property type="match status" value="1"/>
</dbReference>
<dbReference type="Gene3D" id="1.10.1520.10">
    <property type="entry name" value="Ribonuclease III domain"/>
    <property type="match status" value="1"/>
</dbReference>
<dbReference type="SMART" id="SM00535">
    <property type="entry name" value="RIBOc"/>
    <property type="match status" value="1"/>
</dbReference>
<keyword evidence="1" id="KW-0378">Hydrolase</keyword>
<feature type="region of interest" description="Disordered" evidence="2">
    <location>
        <begin position="1"/>
        <end position="50"/>
    </location>
</feature>
<dbReference type="CDD" id="cd00593">
    <property type="entry name" value="RIBOc"/>
    <property type="match status" value="1"/>
</dbReference>
<dbReference type="GO" id="GO:0004525">
    <property type="term" value="F:ribonuclease III activity"/>
    <property type="evidence" value="ECO:0007669"/>
    <property type="project" value="InterPro"/>
</dbReference>
<dbReference type="Pfam" id="PF00636">
    <property type="entry name" value="Ribonuclease_3"/>
    <property type="match status" value="1"/>
</dbReference>
<reference evidence="4" key="1">
    <citation type="submission" date="2023-03" db="EMBL/GenBank/DDBJ databases">
        <title>Massive genome expansion in bonnet fungi (Mycena s.s.) driven by repeated elements and novel gene families across ecological guilds.</title>
        <authorList>
            <consortium name="Lawrence Berkeley National Laboratory"/>
            <person name="Harder C.B."/>
            <person name="Miyauchi S."/>
            <person name="Viragh M."/>
            <person name="Kuo A."/>
            <person name="Thoen E."/>
            <person name="Andreopoulos B."/>
            <person name="Lu D."/>
            <person name="Skrede I."/>
            <person name="Drula E."/>
            <person name="Henrissat B."/>
            <person name="Morin E."/>
            <person name="Kohler A."/>
            <person name="Barry K."/>
            <person name="LaButti K."/>
            <person name="Morin E."/>
            <person name="Salamov A."/>
            <person name="Lipzen A."/>
            <person name="Mereny Z."/>
            <person name="Hegedus B."/>
            <person name="Baldrian P."/>
            <person name="Stursova M."/>
            <person name="Weitz H."/>
            <person name="Taylor A."/>
            <person name="Grigoriev I.V."/>
            <person name="Nagy L.G."/>
            <person name="Martin F."/>
            <person name="Kauserud H."/>
        </authorList>
    </citation>
    <scope>NUCLEOTIDE SEQUENCE</scope>
    <source>
        <strain evidence="4">CBHHK173m</strain>
    </source>
</reference>
<dbReference type="PANTHER" id="PTHR14950:SF37">
    <property type="entry name" value="ENDORIBONUCLEASE DICER"/>
    <property type="match status" value="1"/>
</dbReference>
<evidence type="ECO:0000259" key="3">
    <source>
        <dbReference type="PROSITE" id="PS50142"/>
    </source>
</evidence>
<accession>A0AAD6XJR3</accession>
<keyword evidence="5" id="KW-1185">Reference proteome</keyword>
<comment type="caution">
    <text evidence="4">The sequence shown here is derived from an EMBL/GenBank/DDBJ whole genome shotgun (WGS) entry which is preliminary data.</text>
</comment>
<evidence type="ECO:0000313" key="4">
    <source>
        <dbReference type="EMBL" id="KAJ7075718.1"/>
    </source>
</evidence>
<dbReference type="PANTHER" id="PTHR14950">
    <property type="entry name" value="DICER-RELATED"/>
    <property type="match status" value="1"/>
</dbReference>
<feature type="region of interest" description="Disordered" evidence="2">
    <location>
        <begin position="102"/>
        <end position="131"/>
    </location>
</feature>
<protein>
    <submittedName>
        <fullName evidence="4">Ribonuclease III domain-containing protein</fullName>
    </submittedName>
</protein>
<sequence length="397" mass="43793">MTPALPFRRSGTLRMPRRSLFSAPRGGLAGPGGRRNRSPSSPRIARKPPISGTQLLQESSSIFSKHIPGLPVNPNVVEARLYERDSVQRTNRRHRTHRHRLRVHAPSNDGGSLSTLDAGPSEDMVPSNSSSPQYLNLLHDVDSNSHLLPTLPNIRREDILSRVFAHPSYPELHEEHPDQMQKLAFLGDSVLGLVVTKLIIEILPDVRIGPSTIIRHGLVCNSTLAKISAKYKLHDRIRVLPTQSNIRLVPNVQADVFEAYIGGLYEDQGLASAATWLEDLFRPHITDAYNSLRGSSSTKVVEAAETSSHSTGPGSRPDTAPIYMALFNWQLQTREMTVEWVYAHPPDPDANNEIWWSAKALVGEDVFHGIGRTKSAARGAAAKEALLKMGVPFEAPT</sequence>
<dbReference type="InterPro" id="IPR000999">
    <property type="entry name" value="RNase_III_dom"/>
</dbReference>
<dbReference type="AlphaFoldDB" id="A0AAD6XJR3"/>